<feature type="domain" description="Enoyl reductase (ER)" evidence="1">
    <location>
        <begin position="10"/>
        <end position="316"/>
    </location>
</feature>
<evidence type="ECO:0000259" key="1">
    <source>
        <dbReference type="SMART" id="SM00829"/>
    </source>
</evidence>
<evidence type="ECO:0000313" key="3">
    <source>
        <dbReference type="Proteomes" id="UP001165079"/>
    </source>
</evidence>
<dbReference type="PANTHER" id="PTHR11695">
    <property type="entry name" value="ALCOHOL DEHYDROGENASE RELATED"/>
    <property type="match status" value="1"/>
</dbReference>
<dbReference type="Pfam" id="PF08240">
    <property type="entry name" value="ADH_N"/>
    <property type="match status" value="1"/>
</dbReference>
<dbReference type="InterPro" id="IPR036291">
    <property type="entry name" value="NAD(P)-bd_dom_sf"/>
</dbReference>
<protein>
    <submittedName>
        <fullName evidence="2">NADPH:quinone reductase</fullName>
    </submittedName>
</protein>
<accession>A0A9W6STD7</accession>
<name>A0A9W6STD7_9ACTN</name>
<dbReference type="CDD" id="cd08267">
    <property type="entry name" value="MDR1"/>
    <property type="match status" value="1"/>
</dbReference>
<reference evidence="2" key="1">
    <citation type="submission" date="2023-03" db="EMBL/GenBank/DDBJ databases">
        <title>Actinorhabdospora filicis NBRC 111898.</title>
        <authorList>
            <person name="Ichikawa N."/>
            <person name="Sato H."/>
            <person name="Tonouchi N."/>
        </authorList>
    </citation>
    <scope>NUCLEOTIDE SEQUENCE</scope>
    <source>
        <strain evidence="2">NBRC 111898</strain>
    </source>
</reference>
<dbReference type="SUPFAM" id="SSF50129">
    <property type="entry name" value="GroES-like"/>
    <property type="match status" value="1"/>
</dbReference>
<dbReference type="SMART" id="SM00829">
    <property type="entry name" value="PKS_ER"/>
    <property type="match status" value="1"/>
</dbReference>
<dbReference type="Gene3D" id="3.90.180.10">
    <property type="entry name" value="Medium-chain alcohol dehydrogenases, catalytic domain"/>
    <property type="match status" value="1"/>
</dbReference>
<dbReference type="InterPro" id="IPR013154">
    <property type="entry name" value="ADH-like_N"/>
</dbReference>
<gene>
    <name evidence="2" type="ORF">Afil01_68090</name>
</gene>
<dbReference type="GO" id="GO:0016491">
    <property type="term" value="F:oxidoreductase activity"/>
    <property type="evidence" value="ECO:0007669"/>
    <property type="project" value="InterPro"/>
</dbReference>
<dbReference type="Pfam" id="PF13602">
    <property type="entry name" value="ADH_zinc_N_2"/>
    <property type="match status" value="1"/>
</dbReference>
<comment type="caution">
    <text evidence="2">The sequence shown here is derived from an EMBL/GenBank/DDBJ whole genome shotgun (WGS) entry which is preliminary data.</text>
</comment>
<dbReference type="Gene3D" id="3.40.50.720">
    <property type="entry name" value="NAD(P)-binding Rossmann-like Domain"/>
    <property type="match status" value="1"/>
</dbReference>
<sequence>MKAITQDRYGPSAVLTLNDIELPAVAPGGVLVRVAAAGVDQGVWHLMAGRPYLVRLATGPRRPRQRVPGMDLAGTVAAVGRDVTAFKVGDRVFGNGEGTYAEYARAKPAKLAPMPRGLSFERAAAVPVSACTALDAVEDARIAAGHSVLVLGAAGGVGSYAVQLAAALGAEVTGVCRGEKTDFVRGLGAAHVLDYTREEPTGRFDAILDTGGQRSIPALRRLLKPKGTLVIIGGETDGKWFGGFGRSLRAQALSPFTGQRLRGLVSLVKGARLARVGELIESGAVTVPLDRVFPLAEAGAAIDHMRQGRVRGKVVVTV</sequence>
<evidence type="ECO:0000313" key="2">
    <source>
        <dbReference type="EMBL" id="GLZ82002.1"/>
    </source>
</evidence>
<dbReference type="PANTHER" id="PTHR11695:SF294">
    <property type="entry name" value="RETICULON-4-INTERACTING PROTEIN 1, MITOCHONDRIAL"/>
    <property type="match status" value="1"/>
</dbReference>
<organism evidence="2 3">
    <name type="scientific">Actinorhabdospora filicis</name>
    <dbReference type="NCBI Taxonomy" id="1785913"/>
    <lineage>
        <taxon>Bacteria</taxon>
        <taxon>Bacillati</taxon>
        <taxon>Actinomycetota</taxon>
        <taxon>Actinomycetes</taxon>
        <taxon>Micromonosporales</taxon>
        <taxon>Micromonosporaceae</taxon>
        <taxon>Actinorhabdospora</taxon>
    </lineage>
</organism>
<keyword evidence="3" id="KW-1185">Reference proteome</keyword>
<dbReference type="InterPro" id="IPR011032">
    <property type="entry name" value="GroES-like_sf"/>
</dbReference>
<dbReference type="Proteomes" id="UP001165079">
    <property type="component" value="Unassembled WGS sequence"/>
</dbReference>
<dbReference type="EMBL" id="BSTX01000008">
    <property type="protein sequence ID" value="GLZ82002.1"/>
    <property type="molecule type" value="Genomic_DNA"/>
</dbReference>
<dbReference type="RefSeq" id="WP_285667568.1">
    <property type="nucleotide sequence ID" value="NZ_BSTX01000008.1"/>
</dbReference>
<dbReference type="InterPro" id="IPR050700">
    <property type="entry name" value="YIM1/Zinc_Alcohol_DH_Fams"/>
</dbReference>
<dbReference type="AlphaFoldDB" id="A0A9W6STD7"/>
<proteinExistence type="predicted"/>
<dbReference type="InterPro" id="IPR020843">
    <property type="entry name" value="ER"/>
</dbReference>
<dbReference type="SUPFAM" id="SSF51735">
    <property type="entry name" value="NAD(P)-binding Rossmann-fold domains"/>
    <property type="match status" value="1"/>
</dbReference>